<organism evidence="1 2">
    <name type="scientific">Colletotrichum navitas</name>
    <dbReference type="NCBI Taxonomy" id="681940"/>
    <lineage>
        <taxon>Eukaryota</taxon>
        <taxon>Fungi</taxon>
        <taxon>Dikarya</taxon>
        <taxon>Ascomycota</taxon>
        <taxon>Pezizomycotina</taxon>
        <taxon>Sordariomycetes</taxon>
        <taxon>Hypocreomycetidae</taxon>
        <taxon>Glomerellales</taxon>
        <taxon>Glomerellaceae</taxon>
        <taxon>Colletotrichum</taxon>
        <taxon>Colletotrichum graminicola species complex</taxon>
    </lineage>
</organism>
<sequence length="94" mass="10366">MVLWPSHRIFISVSLCPSAAAPDTRLHGSSQFVLSHSYDNNAPGGFVLCLYCTSKTFDLQRTPHVVFGTIMFQYDSATLNHAGNSPIVNRIIIL</sequence>
<dbReference type="Proteomes" id="UP001230504">
    <property type="component" value="Unassembled WGS sequence"/>
</dbReference>
<dbReference type="RefSeq" id="XP_060412825.1">
    <property type="nucleotide sequence ID" value="XM_060558133.1"/>
</dbReference>
<evidence type="ECO:0000313" key="1">
    <source>
        <dbReference type="EMBL" id="KAK1585829.1"/>
    </source>
</evidence>
<dbReference type="AlphaFoldDB" id="A0AAD8PW63"/>
<comment type="caution">
    <text evidence="1">The sequence shown here is derived from an EMBL/GenBank/DDBJ whole genome shotgun (WGS) entry which is preliminary data.</text>
</comment>
<name>A0AAD8PW63_9PEZI</name>
<proteinExistence type="predicted"/>
<protein>
    <submittedName>
        <fullName evidence="1">Uncharacterized protein</fullName>
    </submittedName>
</protein>
<gene>
    <name evidence="1" type="ORF">LY79DRAFT_557893</name>
</gene>
<reference evidence="1" key="1">
    <citation type="submission" date="2021-06" db="EMBL/GenBank/DDBJ databases">
        <title>Comparative genomics, transcriptomics and evolutionary studies reveal genomic signatures of adaptation to plant cell wall in hemibiotrophic fungi.</title>
        <authorList>
            <consortium name="DOE Joint Genome Institute"/>
            <person name="Baroncelli R."/>
            <person name="Diaz J.F."/>
            <person name="Benocci T."/>
            <person name="Peng M."/>
            <person name="Battaglia E."/>
            <person name="Haridas S."/>
            <person name="Andreopoulos W."/>
            <person name="Labutti K."/>
            <person name="Pangilinan J."/>
            <person name="Floch G.L."/>
            <person name="Makela M.R."/>
            <person name="Henrissat B."/>
            <person name="Grigoriev I.V."/>
            <person name="Crouch J.A."/>
            <person name="De Vries R.P."/>
            <person name="Sukno S.A."/>
            <person name="Thon M.R."/>
        </authorList>
    </citation>
    <scope>NUCLEOTIDE SEQUENCE</scope>
    <source>
        <strain evidence="1">CBS 125086</strain>
    </source>
</reference>
<keyword evidence="2" id="KW-1185">Reference proteome</keyword>
<evidence type="ECO:0000313" key="2">
    <source>
        <dbReference type="Proteomes" id="UP001230504"/>
    </source>
</evidence>
<dbReference type="EMBL" id="JAHLJV010000041">
    <property type="protein sequence ID" value="KAK1585829.1"/>
    <property type="molecule type" value="Genomic_DNA"/>
</dbReference>
<dbReference type="GeneID" id="85442373"/>
<accession>A0AAD8PW63</accession>